<dbReference type="GO" id="GO:0016020">
    <property type="term" value="C:membrane"/>
    <property type="evidence" value="ECO:0007669"/>
    <property type="project" value="InterPro"/>
</dbReference>
<proteinExistence type="predicted"/>
<evidence type="ECO:0000259" key="2">
    <source>
        <dbReference type="PROSITE" id="PS50112"/>
    </source>
</evidence>
<dbReference type="EMBL" id="VJVV01000007">
    <property type="protein sequence ID" value="TRO80579.1"/>
    <property type="molecule type" value="Genomic_DNA"/>
</dbReference>
<gene>
    <name evidence="6" type="ORF">FL622_10840</name>
</gene>
<comment type="caution">
    <text evidence="6">The sequence shown here is derived from an EMBL/GenBank/DDBJ whole genome shotgun (WGS) entry which is preliminary data.</text>
</comment>
<dbReference type="Pfam" id="PF00990">
    <property type="entry name" value="GGDEF"/>
    <property type="match status" value="1"/>
</dbReference>
<name>A0A550JBE5_9BACT</name>
<evidence type="ECO:0000259" key="4">
    <source>
        <dbReference type="PROSITE" id="PS50885"/>
    </source>
</evidence>
<dbReference type="InterPro" id="IPR035965">
    <property type="entry name" value="PAS-like_dom_sf"/>
</dbReference>
<dbReference type="SMART" id="SM00091">
    <property type="entry name" value="PAS"/>
    <property type="match status" value="1"/>
</dbReference>
<accession>A0A550JBE5</accession>
<dbReference type="PROSITE" id="PS50112">
    <property type="entry name" value="PAS"/>
    <property type="match status" value="1"/>
</dbReference>
<dbReference type="AlphaFoldDB" id="A0A550JBE5"/>
<dbReference type="Gene3D" id="3.30.70.270">
    <property type="match status" value="1"/>
</dbReference>
<dbReference type="GO" id="GO:0003824">
    <property type="term" value="F:catalytic activity"/>
    <property type="evidence" value="ECO:0007669"/>
    <property type="project" value="UniProtKB-ARBA"/>
</dbReference>
<dbReference type="SMART" id="SM00267">
    <property type="entry name" value="GGDEF"/>
    <property type="match status" value="1"/>
</dbReference>
<dbReference type="RefSeq" id="WP_092058167.1">
    <property type="nucleotide sequence ID" value="NZ_FOJJ01000039.1"/>
</dbReference>
<keyword evidence="7" id="KW-1185">Reference proteome</keyword>
<dbReference type="NCBIfam" id="TIGR00254">
    <property type="entry name" value="GGDEF"/>
    <property type="match status" value="1"/>
</dbReference>
<dbReference type="PANTHER" id="PTHR46663:SF3">
    <property type="entry name" value="SLL0267 PROTEIN"/>
    <property type="match status" value="1"/>
</dbReference>
<dbReference type="Proteomes" id="UP000317155">
    <property type="component" value="Unassembled WGS sequence"/>
</dbReference>
<dbReference type="Pfam" id="PF00672">
    <property type="entry name" value="HAMP"/>
    <property type="match status" value="1"/>
</dbReference>
<reference evidence="6 7" key="1">
    <citation type="submission" date="2019-07" db="EMBL/GenBank/DDBJ databases">
        <title>Insights of Desulfuromonas acetexigens electromicrobiology.</title>
        <authorList>
            <person name="Katuri K."/>
            <person name="Sapireddy V."/>
            <person name="Shaw D.R."/>
            <person name="Saikaly P."/>
        </authorList>
    </citation>
    <scope>NUCLEOTIDE SEQUENCE [LARGE SCALE GENOMIC DNA]</scope>
    <source>
        <strain evidence="6 7">2873</strain>
    </source>
</reference>
<dbReference type="InterPro" id="IPR003660">
    <property type="entry name" value="HAMP_dom"/>
</dbReference>
<dbReference type="SUPFAM" id="SSF55785">
    <property type="entry name" value="PYP-like sensor domain (PAS domain)"/>
    <property type="match status" value="1"/>
</dbReference>
<feature type="domain" description="PAC" evidence="3">
    <location>
        <begin position="442"/>
        <end position="492"/>
    </location>
</feature>
<dbReference type="PROSITE" id="PS50113">
    <property type="entry name" value="PAC"/>
    <property type="match status" value="1"/>
</dbReference>
<evidence type="ECO:0000256" key="1">
    <source>
        <dbReference type="SAM" id="Phobius"/>
    </source>
</evidence>
<dbReference type="SMART" id="SM00304">
    <property type="entry name" value="HAMP"/>
    <property type="match status" value="1"/>
</dbReference>
<feature type="domain" description="HAMP" evidence="4">
    <location>
        <begin position="310"/>
        <end position="363"/>
    </location>
</feature>
<dbReference type="CDD" id="cd06225">
    <property type="entry name" value="HAMP"/>
    <property type="match status" value="1"/>
</dbReference>
<evidence type="ECO:0000259" key="5">
    <source>
        <dbReference type="PROSITE" id="PS50887"/>
    </source>
</evidence>
<evidence type="ECO:0000313" key="7">
    <source>
        <dbReference type="Proteomes" id="UP000317155"/>
    </source>
</evidence>
<keyword evidence="1" id="KW-0812">Transmembrane</keyword>
<feature type="domain" description="GGDEF" evidence="5">
    <location>
        <begin position="524"/>
        <end position="657"/>
    </location>
</feature>
<dbReference type="SUPFAM" id="SSF158472">
    <property type="entry name" value="HAMP domain-like"/>
    <property type="match status" value="1"/>
</dbReference>
<dbReference type="Pfam" id="PF13188">
    <property type="entry name" value="PAS_8"/>
    <property type="match status" value="1"/>
</dbReference>
<keyword evidence="1" id="KW-0472">Membrane</keyword>
<dbReference type="PROSITE" id="PS50887">
    <property type="entry name" value="GGDEF"/>
    <property type="match status" value="1"/>
</dbReference>
<dbReference type="CDD" id="cd12915">
    <property type="entry name" value="PDC2_DGC_like"/>
    <property type="match status" value="1"/>
</dbReference>
<dbReference type="OrthoDB" id="5389345at2"/>
<feature type="transmembrane region" description="Helical" evidence="1">
    <location>
        <begin position="12"/>
        <end position="33"/>
    </location>
</feature>
<dbReference type="InterPro" id="IPR052163">
    <property type="entry name" value="DGC-Regulatory_Protein"/>
</dbReference>
<keyword evidence="1" id="KW-1133">Transmembrane helix</keyword>
<dbReference type="Gene3D" id="6.10.340.10">
    <property type="match status" value="1"/>
</dbReference>
<dbReference type="CDD" id="cd12914">
    <property type="entry name" value="PDC1_DGC_like"/>
    <property type="match status" value="1"/>
</dbReference>
<dbReference type="CDD" id="cd01949">
    <property type="entry name" value="GGDEF"/>
    <property type="match status" value="1"/>
</dbReference>
<dbReference type="InterPro" id="IPR000014">
    <property type="entry name" value="PAS"/>
</dbReference>
<evidence type="ECO:0000259" key="3">
    <source>
        <dbReference type="PROSITE" id="PS50113"/>
    </source>
</evidence>
<dbReference type="InterPro" id="IPR000160">
    <property type="entry name" value="GGDEF_dom"/>
</dbReference>
<sequence length="669" mass="74365">MKVGFWASIRKHLVLIVLMAVLPALAIILYCGLDQRQQAIESAEREITLLARNIREAHMGQLEAVRQTLATLAQVPAVQNLDPQASSDFFRLVAARVPGIFNLTASTVDGEVFASGRTFAATSLADRKHFREALSHEDFAAGEYLLTRIGGETPTFPYAYPVLDPAGVPRAVLTLTLKLEHLARLYETVPLPEGSFIAITDHRGVRLSYYPARDETNPVGRPIAPEAWALAEKNPEQGFGRVRASDGRTRLVAYQAVRLAPGEAPYMYMWAGVPEDHILEGADRILLHNLLLMAGSIVAALVFSWWLGKKTIVEPVRMLVAVTEDFAQGDFQARGNLPDADGELGMLARSFGRMAESLEKSRESLRSSEERYRTLFECSADGLLIADMTTRRFKYANPMICSMLGYTEEELLGMGVEDIHPQMALAEAISEFEKIVGKNLLHSRNVPCRRKDGSIFFADINATILDLDGTPCRLGMFRDVSERKLDEERLRHLAMHDELTGLANRTLLQDRLENAIHYAQRSDRFVGVLMLDLDRFKEINDSFGHDFGDKLLCAVAQRLVNTVREADTVARLGGDEFVILLAELPDAERVAKIADKILRHLAEPLWIDGRDIQLTASLGGSLYPRDGFDGETLIRYADMAMYQAKKSGRNRFALYDAAMGLNGEAGEEG</sequence>
<dbReference type="NCBIfam" id="TIGR00229">
    <property type="entry name" value="sensory_box"/>
    <property type="match status" value="1"/>
</dbReference>
<protein>
    <submittedName>
        <fullName evidence="6">Diguanylate cyclase</fullName>
    </submittedName>
</protein>
<dbReference type="CDD" id="cd00130">
    <property type="entry name" value="PAS"/>
    <property type="match status" value="1"/>
</dbReference>
<dbReference type="SUPFAM" id="SSF55073">
    <property type="entry name" value="Nucleotide cyclase"/>
    <property type="match status" value="1"/>
</dbReference>
<dbReference type="FunFam" id="3.30.70.270:FF:000001">
    <property type="entry name" value="Diguanylate cyclase domain protein"/>
    <property type="match status" value="1"/>
</dbReference>
<dbReference type="InterPro" id="IPR000700">
    <property type="entry name" value="PAS-assoc_C"/>
</dbReference>
<evidence type="ECO:0000313" key="6">
    <source>
        <dbReference type="EMBL" id="TRO80579.1"/>
    </source>
</evidence>
<feature type="domain" description="PAS" evidence="2">
    <location>
        <begin position="368"/>
        <end position="422"/>
    </location>
</feature>
<dbReference type="PROSITE" id="PS50885">
    <property type="entry name" value="HAMP"/>
    <property type="match status" value="1"/>
</dbReference>
<dbReference type="InterPro" id="IPR029787">
    <property type="entry name" value="Nucleotide_cyclase"/>
</dbReference>
<dbReference type="PANTHER" id="PTHR46663">
    <property type="entry name" value="DIGUANYLATE CYCLASE DGCT-RELATED"/>
    <property type="match status" value="1"/>
</dbReference>
<dbReference type="Gene3D" id="3.30.450.20">
    <property type="entry name" value="PAS domain"/>
    <property type="match status" value="3"/>
</dbReference>
<feature type="transmembrane region" description="Helical" evidence="1">
    <location>
        <begin position="286"/>
        <end position="307"/>
    </location>
</feature>
<dbReference type="GO" id="GO:0007165">
    <property type="term" value="P:signal transduction"/>
    <property type="evidence" value="ECO:0007669"/>
    <property type="project" value="InterPro"/>
</dbReference>
<organism evidence="6 7">
    <name type="scientific">Trichloromonas acetexigens</name>
    <dbReference type="NCBI Taxonomy" id="38815"/>
    <lineage>
        <taxon>Bacteria</taxon>
        <taxon>Pseudomonadati</taxon>
        <taxon>Thermodesulfobacteriota</taxon>
        <taxon>Desulfuromonadia</taxon>
        <taxon>Desulfuromonadales</taxon>
        <taxon>Trichloromonadaceae</taxon>
        <taxon>Trichloromonas</taxon>
    </lineage>
</organism>
<dbReference type="InterPro" id="IPR043128">
    <property type="entry name" value="Rev_trsase/Diguanyl_cyclase"/>
</dbReference>